<proteinExistence type="predicted"/>
<keyword evidence="1" id="KW-0378">Hydrolase</keyword>
<feature type="domain" description="Isochorismatase-like" evidence="2">
    <location>
        <begin position="15"/>
        <end position="188"/>
    </location>
</feature>
<dbReference type="InterPro" id="IPR000868">
    <property type="entry name" value="Isochorismatase-like_dom"/>
</dbReference>
<dbReference type="PANTHER" id="PTHR43540:SF1">
    <property type="entry name" value="ISOCHORISMATASE HYDROLASE"/>
    <property type="match status" value="1"/>
</dbReference>
<gene>
    <name evidence="3" type="ORF">FKG94_08055</name>
</gene>
<evidence type="ECO:0000313" key="3">
    <source>
        <dbReference type="EMBL" id="TQV82670.1"/>
    </source>
</evidence>
<evidence type="ECO:0000313" key="4">
    <source>
        <dbReference type="Proteomes" id="UP000319732"/>
    </source>
</evidence>
<organism evidence="3 4">
    <name type="scientific">Exilibacterium tricleocarpae</name>
    <dbReference type="NCBI Taxonomy" id="2591008"/>
    <lineage>
        <taxon>Bacteria</taxon>
        <taxon>Pseudomonadati</taxon>
        <taxon>Pseudomonadota</taxon>
        <taxon>Gammaproteobacteria</taxon>
        <taxon>Cellvibrionales</taxon>
        <taxon>Cellvibrionaceae</taxon>
        <taxon>Exilibacterium</taxon>
    </lineage>
</organism>
<dbReference type="PANTHER" id="PTHR43540">
    <property type="entry name" value="PEROXYUREIDOACRYLATE/UREIDOACRYLATE AMIDOHYDROLASE-RELATED"/>
    <property type="match status" value="1"/>
</dbReference>
<dbReference type="GO" id="GO:0016787">
    <property type="term" value="F:hydrolase activity"/>
    <property type="evidence" value="ECO:0007669"/>
    <property type="project" value="UniProtKB-KW"/>
</dbReference>
<evidence type="ECO:0000259" key="2">
    <source>
        <dbReference type="Pfam" id="PF00857"/>
    </source>
</evidence>
<dbReference type="RefSeq" id="WP_142903686.1">
    <property type="nucleotide sequence ID" value="NZ_ML660090.1"/>
</dbReference>
<dbReference type="OrthoDB" id="5360912at2"/>
<dbReference type="InterPro" id="IPR050272">
    <property type="entry name" value="Isochorismatase-like_hydrls"/>
</dbReference>
<dbReference type="EMBL" id="VHSG01000007">
    <property type="protein sequence ID" value="TQV82670.1"/>
    <property type="molecule type" value="Genomic_DNA"/>
</dbReference>
<keyword evidence="4" id="KW-1185">Reference proteome</keyword>
<dbReference type="AlphaFoldDB" id="A0A545TZM6"/>
<dbReference type="SUPFAM" id="SSF52499">
    <property type="entry name" value="Isochorismatase-like hydrolases"/>
    <property type="match status" value="1"/>
</dbReference>
<dbReference type="Proteomes" id="UP000319732">
    <property type="component" value="Unassembled WGS sequence"/>
</dbReference>
<sequence length="201" mass="22197">MALERKSQRPGRRPALLLVDLSHGFTDPNSPLGTECGSVIEANQTLLRYFAAAGWPVFFSTVVYDTESQARVFRARLPALNILQRGSHWVEVDSRLGQPEPWQLIEKHWASAFFGTDLIDRLRAQTADSLVVTGLTTSGCVRATAVDGLQHDYPVFIPREAVGDRTEAVHRANLYDLNAKYVDVVDLTELLGALEGKHGLG</sequence>
<dbReference type="Pfam" id="PF00857">
    <property type="entry name" value="Isochorismatase"/>
    <property type="match status" value="1"/>
</dbReference>
<accession>A0A545TZM6</accession>
<reference evidence="3 4" key="1">
    <citation type="submission" date="2019-06" db="EMBL/GenBank/DDBJ databases">
        <title>Whole genome sequence for Cellvibrionaceae sp. R142.</title>
        <authorList>
            <person name="Wang G."/>
        </authorList>
    </citation>
    <scope>NUCLEOTIDE SEQUENCE [LARGE SCALE GENOMIC DNA]</scope>
    <source>
        <strain evidence="3 4">R142</strain>
    </source>
</reference>
<evidence type="ECO:0000256" key="1">
    <source>
        <dbReference type="ARBA" id="ARBA00022801"/>
    </source>
</evidence>
<dbReference type="Gene3D" id="3.40.50.850">
    <property type="entry name" value="Isochorismatase-like"/>
    <property type="match status" value="1"/>
</dbReference>
<protein>
    <submittedName>
        <fullName evidence="3">Isochorismatase family protein</fullName>
    </submittedName>
</protein>
<comment type="caution">
    <text evidence="3">The sequence shown here is derived from an EMBL/GenBank/DDBJ whole genome shotgun (WGS) entry which is preliminary data.</text>
</comment>
<dbReference type="InterPro" id="IPR036380">
    <property type="entry name" value="Isochorismatase-like_sf"/>
</dbReference>
<name>A0A545TZM6_9GAMM</name>